<keyword evidence="3" id="KW-0813">Transport</keyword>
<dbReference type="EMBL" id="NMQU01000020">
    <property type="protein sequence ID" value="OXM53178.1"/>
    <property type="molecule type" value="Genomic_DNA"/>
</dbReference>
<dbReference type="AlphaFoldDB" id="A0A229S2Q1"/>
<feature type="transmembrane region" description="Helical" evidence="8">
    <location>
        <begin position="141"/>
        <end position="163"/>
    </location>
</feature>
<keyword evidence="4" id="KW-1003">Cell membrane</keyword>
<reference evidence="10 11" key="1">
    <citation type="submission" date="2017-07" db="EMBL/GenBank/DDBJ databases">
        <title>Amycolatopsis alba DSM 44262 Genome sequencing and assembly.</title>
        <authorList>
            <person name="Kaur N."/>
            <person name="Mayilraj S."/>
        </authorList>
    </citation>
    <scope>NUCLEOTIDE SEQUENCE [LARGE SCALE GENOMIC DNA]</scope>
    <source>
        <strain evidence="10 11">DSM 44262</strain>
    </source>
</reference>
<dbReference type="Pfam" id="PF07690">
    <property type="entry name" value="MFS_1"/>
    <property type="match status" value="1"/>
</dbReference>
<comment type="similarity">
    <text evidence="2">Belongs to the major facilitator superfamily. EmrB family.</text>
</comment>
<evidence type="ECO:0000259" key="9">
    <source>
        <dbReference type="PROSITE" id="PS50850"/>
    </source>
</evidence>
<dbReference type="PANTHER" id="PTHR42718:SF42">
    <property type="entry name" value="EXPORT PROTEIN"/>
    <property type="match status" value="1"/>
</dbReference>
<evidence type="ECO:0000256" key="1">
    <source>
        <dbReference type="ARBA" id="ARBA00004651"/>
    </source>
</evidence>
<accession>A0A229S2Q1</accession>
<dbReference type="InterPro" id="IPR004638">
    <property type="entry name" value="EmrB-like"/>
</dbReference>
<dbReference type="FunFam" id="1.20.1720.10:FF:000021">
    <property type="entry name" value="Drug resistance transporter, EmrB/QacA subfamily"/>
    <property type="match status" value="1"/>
</dbReference>
<feature type="transmembrane region" description="Helical" evidence="8">
    <location>
        <begin position="337"/>
        <end position="358"/>
    </location>
</feature>
<evidence type="ECO:0000256" key="5">
    <source>
        <dbReference type="ARBA" id="ARBA00022692"/>
    </source>
</evidence>
<proteinExistence type="inferred from homology"/>
<gene>
    <name evidence="10" type="ORF">CFP75_07590</name>
</gene>
<feature type="transmembrane region" description="Helical" evidence="8">
    <location>
        <begin position="304"/>
        <end position="325"/>
    </location>
</feature>
<dbReference type="RefSeq" id="WP_063712247.1">
    <property type="nucleotide sequence ID" value="NZ_KB913032.1"/>
</dbReference>
<keyword evidence="6 8" id="KW-1133">Transmembrane helix</keyword>
<evidence type="ECO:0000313" key="10">
    <source>
        <dbReference type="EMBL" id="OXM53178.1"/>
    </source>
</evidence>
<feature type="transmembrane region" description="Helical" evidence="8">
    <location>
        <begin position="203"/>
        <end position="220"/>
    </location>
</feature>
<dbReference type="Gene3D" id="1.20.1720.10">
    <property type="entry name" value="Multidrug resistance protein D"/>
    <property type="match status" value="1"/>
</dbReference>
<dbReference type="PRINTS" id="PR01036">
    <property type="entry name" value="TCRTETB"/>
</dbReference>
<name>A0A229S2Q1_AMYAL</name>
<dbReference type="Gene3D" id="1.20.1250.20">
    <property type="entry name" value="MFS general substrate transporter like domains"/>
    <property type="match status" value="1"/>
</dbReference>
<dbReference type="CDD" id="cd17321">
    <property type="entry name" value="MFS_MMR_MDR_like"/>
    <property type="match status" value="1"/>
</dbReference>
<evidence type="ECO:0000256" key="2">
    <source>
        <dbReference type="ARBA" id="ARBA00008537"/>
    </source>
</evidence>
<evidence type="ECO:0000256" key="7">
    <source>
        <dbReference type="ARBA" id="ARBA00023136"/>
    </source>
</evidence>
<comment type="caution">
    <text evidence="10">The sequence shown here is derived from an EMBL/GenBank/DDBJ whole genome shotgun (WGS) entry which is preliminary data.</text>
</comment>
<evidence type="ECO:0000256" key="8">
    <source>
        <dbReference type="SAM" id="Phobius"/>
    </source>
</evidence>
<sequence>MSTSARPVDRQAAPWRALVALCLGFFMILLDGTIVSVATPTLIRELRVGVGDAVWVTSAYLLAFSVPLLITGRLGDRFGPKRVYLAGMAIFTLASVACGVAGSLEMLIAMRVVQGLGASLMSPQTMSVITRVFGADRRGAAMGVWGAVAGLAGVSGPVLGGLLLEPFGWRSIFLINLPIGIATIVFAWRAVPDLPTHAHRFDVPGLVLSAAAMFCVSFGIQEGPVYGWGTVAGPVSIPGLLMAGAALFAVFVFLQCRGGREPLIPPALFRRREFALGGIAVAVLASCNNWALPFMLYAQDDRGTTVLSAALLLLPSAVVSGIVSPPAGRYVTRFHPAVISGAGLGIVALSLLALAILISPGTPLWALMGAVVVNGFGNGIAWTSVSAITSAALPPDLAGAGSGVFNAMRSLGAALGAAGVGAVIQARLAVAPDGPAGHAAAMGQSLLFFVGMLALALVATSAMRRSPG</sequence>
<dbReference type="OrthoDB" id="7375466at2"/>
<organism evidence="10 11">
    <name type="scientific">Amycolatopsis alba DSM 44262</name>
    <dbReference type="NCBI Taxonomy" id="1125972"/>
    <lineage>
        <taxon>Bacteria</taxon>
        <taxon>Bacillati</taxon>
        <taxon>Actinomycetota</taxon>
        <taxon>Actinomycetes</taxon>
        <taxon>Pseudonocardiales</taxon>
        <taxon>Pseudonocardiaceae</taxon>
        <taxon>Amycolatopsis</taxon>
    </lineage>
</organism>
<evidence type="ECO:0000313" key="11">
    <source>
        <dbReference type="Proteomes" id="UP000215563"/>
    </source>
</evidence>
<comment type="subcellular location">
    <subcellularLocation>
        <location evidence="1">Cell membrane</location>
        <topology evidence="1">Multi-pass membrane protein</topology>
    </subcellularLocation>
</comment>
<keyword evidence="5 8" id="KW-0812">Transmembrane</keyword>
<dbReference type="NCBIfam" id="TIGR00711">
    <property type="entry name" value="efflux_EmrB"/>
    <property type="match status" value="1"/>
</dbReference>
<feature type="transmembrane region" description="Helical" evidence="8">
    <location>
        <begin position="169"/>
        <end position="191"/>
    </location>
</feature>
<dbReference type="GO" id="GO:0005886">
    <property type="term" value="C:plasma membrane"/>
    <property type="evidence" value="ECO:0007669"/>
    <property type="project" value="UniProtKB-SubCell"/>
</dbReference>
<dbReference type="PANTHER" id="PTHR42718">
    <property type="entry name" value="MAJOR FACILITATOR SUPERFAMILY MULTIDRUG TRANSPORTER MFSC"/>
    <property type="match status" value="1"/>
</dbReference>
<dbReference type="SUPFAM" id="SSF103473">
    <property type="entry name" value="MFS general substrate transporter"/>
    <property type="match status" value="1"/>
</dbReference>
<feature type="transmembrane region" description="Helical" evidence="8">
    <location>
        <begin position="442"/>
        <end position="463"/>
    </location>
</feature>
<feature type="transmembrane region" description="Helical" evidence="8">
    <location>
        <begin position="83"/>
        <end position="102"/>
    </location>
</feature>
<feature type="transmembrane region" description="Helical" evidence="8">
    <location>
        <begin position="364"/>
        <end position="389"/>
    </location>
</feature>
<dbReference type="PROSITE" id="PS50850">
    <property type="entry name" value="MFS"/>
    <property type="match status" value="1"/>
</dbReference>
<feature type="transmembrane region" description="Helical" evidence="8">
    <location>
        <begin position="53"/>
        <end position="71"/>
    </location>
</feature>
<feature type="transmembrane region" description="Helical" evidence="8">
    <location>
        <begin position="108"/>
        <end position="129"/>
    </location>
</feature>
<protein>
    <submittedName>
        <fullName evidence="10">MFS transporter</fullName>
    </submittedName>
</protein>
<dbReference type="Proteomes" id="UP000215563">
    <property type="component" value="Unassembled WGS sequence"/>
</dbReference>
<keyword evidence="7 8" id="KW-0472">Membrane</keyword>
<evidence type="ECO:0000256" key="6">
    <source>
        <dbReference type="ARBA" id="ARBA00022989"/>
    </source>
</evidence>
<dbReference type="InterPro" id="IPR011701">
    <property type="entry name" value="MFS"/>
</dbReference>
<dbReference type="InterPro" id="IPR020846">
    <property type="entry name" value="MFS_dom"/>
</dbReference>
<feature type="transmembrane region" description="Helical" evidence="8">
    <location>
        <begin position="410"/>
        <end position="430"/>
    </location>
</feature>
<evidence type="ECO:0000256" key="3">
    <source>
        <dbReference type="ARBA" id="ARBA00022448"/>
    </source>
</evidence>
<keyword evidence="11" id="KW-1185">Reference proteome</keyword>
<feature type="domain" description="Major facilitator superfamily (MFS) profile" evidence="9">
    <location>
        <begin position="17"/>
        <end position="468"/>
    </location>
</feature>
<feature type="transmembrane region" description="Helical" evidence="8">
    <location>
        <begin position="274"/>
        <end position="292"/>
    </location>
</feature>
<dbReference type="GO" id="GO:0022857">
    <property type="term" value="F:transmembrane transporter activity"/>
    <property type="evidence" value="ECO:0007669"/>
    <property type="project" value="InterPro"/>
</dbReference>
<dbReference type="InterPro" id="IPR036259">
    <property type="entry name" value="MFS_trans_sf"/>
</dbReference>
<feature type="transmembrane region" description="Helical" evidence="8">
    <location>
        <begin position="232"/>
        <end position="254"/>
    </location>
</feature>
<evidence type="ECO:0000256" key="4">
    <source>
        <dbReference type="ARBA" id="ARBA00022475"/>
    </source>
</evidence>